<name>S4W4H5_9BACT</name>
<sequence>MQKLVIKDLMNILEYEKVRNTYRQELMSYKKDRRISLGPNITLTFENRRTMKFQIQEIMRAERLVHDENIQEEIEVYNSLLPKSNSLSATLFIEVTEESKIKFILNQFIGLTEGESLFFEIKGQKINAEFEAGREESDKISSVHYVNFKINQELIPLFENNEEIKLQIQYKDYFHSQTLSSKSKLSLFNDLTSK</sequence>
<protein>
    <submittedName>
        <fullName evidence="1">Uncharacterized protein</fullName>
    </submittedName>
</protein>
<proteinExistence type="predicted"/>
<dbReference type="InterPro" id="IPR021890">
    <property type="entry name" value="DUF3501"/>
</dbReference>
<accession>S4W4H5</accession>
<organism evidence="1">
    <name type="scientific">uncultured bacterium FPPP_13C3</name>
    <dbReference type="NCBI Taxonomy" id="1343845"/>
    <lineage>
        <taxon>Bacteria</taxon>
        <taxon>environmental samples</taxon>
    </lineage>
</organism>
<dbReference type="EMBL" id="KF170421">
    <property type="protein sequence ID" value="AGO87992.1"/>
    <property type="molecule type" value="Genomic_DNA"/>
</dbReference>
<dbReference type="Pfam" id="PF12007">
    <property type="entry name" value="DUF3501"/>
    <property type="match status" value="1"/>
</dbReference>
<reference evidence="1" key="1">
    <citation type="journal article" date="2014" name="ISME J.">
        <title>Genomic properties of Marine Group A bacteria indicate a role in the marine sulfur cycle.</title>
        <authorList>
            <person name="Wright J.J."/>
            <person name="Mewis K."/>
            <person name="Hanson N.W."/>
            <person name="Konwar K.M."/>
            <person name="Maas K.R."/>
            <person name="Hallam S.J."/>
        </authorList>
    </citation>
    <scope>NUCLEOTIDE SEQUENCE</scope>
</reference>
<evidence type="ECO:0000313" key="1">
    <source>
        <dbReference type="EMBL" id="AGO87992.1"/>
    </source>
</evidence>
<dbReference type="AlphaFoldDB" id="S4W4H5"/>